<dbReference type="SUPFAM" id="SSF52266">
    <property type="entry name" value="SGNH hydrolase"/>
    <property type="match status" value="1"/>
</dbReference>
<evidence type="ECO:0000313" key="2">
    <source>
        <dbReference type="Proteomes" id="UP000694568"/>
    </source>
</evidence>
<sequence>MPRGKGYRRSLAGKLKYTKRNTPQLPTPEVILVPRCGTGLRHRVKEWTRSKVTGKQHKFIIPPEVPDKKFILIVGDSHLRAIADGVVPMPKSQDIPLSFGFMSAPGGTAADLRAELDNALLPRIPDAICLLAPSNNLTANQTISEAAADFRKLVFVVDFPPRLNIDLDVQRHYREEYHRVAAPLGIRCYPVDERFPLNNLKLWSKDGKFNNPILVHSLFMASYLQVFVSKPNQVPMVRRRVPQRSSPWVAASQPSEDGWTVVRLGSKVIKCLLIYFFSNLILGNKMCNPNYRRRHGSRLSMFSDVCLPAAGLGFRFRALPRGVGGDWRGWLGPRHNCLQF</sequence>
<name>A0A8C9Z7N9_SANLU</name>
<accession>A0A8C9Z7N9</accession>
<dbReference type="AlphaFoldDB" id="A0A8C9Z7N9"/>
<keyword evidence="2" id="KW-1185">Reference proteome</keyword>
<protein>
    <submittedName>
        <fullName evidence="1">Uncharacterized protein</fullName>
    </submittedName>
</protein>
<dbReference type="Ensembl" id="ENSSLUT00000037309.1">
    <property type="protein sequence ID" value="ENSSLUP00000036192.1"/>
    <property type="gene ID" value="ENSSLUG00000016156.1"/>
</dbReference>
<organism evidence="1 2">
    <name type="scientific">Sander lucioperca</name>
    <name type="common">Pike-perch</name>
    <name type="synonym">Perca lucioperca</name>
    <dbReference type="NCBI Taxonomy" id="283035"/>
    <lineage>
        <taxon>Eukaryota</taxon>
        <taxon>Metazoa</taxon>
        <taxon>Chordata</taxon>
        <taxon>Craniata</taxon>
        <taxon>Vertebrata</taxon>
        <taxon>Euteleostomi</taxon>
        <taxon>Actinopterygii</taxon>
        <taxon>Neopterygii</taxon>
        <taxon>Teleostei</taxon>
        <taxon>Neoteleostei</taxon>
        <taxon>Acanthomorphata</taxon>
        <taxon>Eupercaria</taxon>
        <taxon>Perciformes</taxon>
        <taxon>Percoidei</taxon>
        <taxon>Percidae</taxon>
        <taxon>Luciopercinae</taxon>
        <taxon>Sander</taxon>
    </lineage>
</organism>
<evidence type="ECO:0000313" key="1">
    <source>
        <dbReference type="Ensembl" id="ENSSLUP00000036192.1"/>
    </source>
</evidence>
<dbReference type="Proteomes" id="UP000694568">
    <property type="component" value="Unplaced"/>
</dbReference>
<reference evidence="1" key="2">
    <citation type="submission" date="2025-09" db="UniProtKB">
        <authorList>
            <consortium name="Ensembl"/>
        </authorList>
    </citation>
    <scope>IDENTIFICATION</scope>
</reference>
<reference evidence="1" key="1">
    <citation type="submission" date="2025-08" db="UniProtKB">
        <authorList>
            <consortium name="Ensembl"/>
        </authorList>
    </citation>
    <scope>IDENTIFICATION</scope>
</reference>
<proteinExistence type="predicted"/>
<dbReference type="GeneTree" id="ENSGT00940000177140"/>